<dbReference type="PROSITE" id="PS00653">
    <property type="entry name" value="GLYCOSYL_HYDROL_F1_2"/>
    <property type="match status" value="1"/>
</dbReference>
<evidence type="ECO:0000256" key="4">
    <source>
        <dbReference type="ARBA" id="ARBA00022801"/>
    </source>
</evidence>
<keyword evidence="12" id="KW-1185">Reference proteome</keyword>
<evidence type="ECO:0000256" key="2">
    <source>
        <dbReference type="ARBA" id="ARBA00010838"/>
    </source>
</evidence>
<accession>A0ABP8VVD7</accession>
<gene>
    <name evidence="11" type="ORF">GCM10023226_07750</name>
</gene>
<keyword evidence="4 10" id="KW-0378">Hydrolase</keyword>
<dbReference type="Proteomes" id="UP001500621">
    <property type="component" value="Unassembled WGS sequence"/>
</dbReference>
<dbReference type="InterPro" id="IPR018120">
    <property type="entry name" value="Glyco_hydro_1_AS"/>
</dbReference>
<dbReference type="InterPro" id="IPR017736">
    <property type="entry name" value="Glyco_hydro_1_beta-glucosidase"/>
</dbReference>
<dbReference type="EC" id="3.2.1.21" evidence="3 10"/>
<keyword evidence="5" id="KW-0136">Cellulose degradation</keyword>
<dbReference type="Pfam" id="PF00232">
    <property type="entry name" value="Glyco_hydro_1"/>
    <property type="match status" value="1"/>
</dbReference>
<organism evidence="11 12">
    <name type="scientific">Nocardioides nanhaiensis</name>
    <dbReference type="NCBI Taxonomy" id="1476871"/>
    <lineage>
        <taxon>Bacteria</taxon>
        <taxon>Bacillati</taxon>
        <taxon>Actinomycetota</taxon>
        <taxon>Actinomycetes</taxon>
        <taxon>Propionibacteriales</taxon>
        <taxon>Nocardioidaceae</taxon>
        <taxon>Nocardioides</taxon>
    </lineage>
</organism>
<keyword evidence="7 10" id="KW-0326">Glycosidase</keyword>
<evidence type="ECO:0000313" key="11">
    <source>
        <dbReference type="EMBL" id="GAA4673221.1"/>
    </source>
</evidence>
<dbReference type="PROSITE" id="PS00572">
    <property type="entry name" value="GLYCOSYL_HYDROL_F1_1"/>
    <property type="match status" value="1"/>
</dbReference>
<evidence type="ECO:0000256" key="9">
    <source>
        <dbReference type="PROSITE-ProRule" id="PRU10055"/>
    </source>
</evidence>
<evidence type="ECO:0000256" key="10">
    <source>
        <dbReference type="RuleBase" id="RU361175"/>
    </source>
</evidence>
<dbReference type="InterPro" id="IPR033132">
    <property type="entry name" value="GH_1_N_CS"/>
</dbReference>
<keyword evidence="6" id="KW-0119">Carbohydrate metabolism</keyword>
<dbReference type="InterPro" id="IPR017853">
    <property type="entry name" value="GH"/>
</dbReference>
<dbReference type="PANTHER" id="PTHR10353:SF36">
    <property type="entry name" value="LP05116P"/>
    <property type="match status" value="1"/>
</dbReference>
<proteinExistence type="inferred from homology"/>
<evidence type="ECO:0000256" key="1">
    <source>
        <dbReference type="ARBA" id="ARBA00000448"/>
    </source>
</evidence>
<dbReference type="EMBL" id="BAABIM010000001">
    <property type="protein sequence ID" value="GAA4673221.1"/>
    <property type="molecule type" value="Genomic_DNA"/>
</dbReference>
<evidence type="ECO:0000313" key="12">
    <source>
        <dbReference type="Proteomes" id="UP001500621"/>
    </source>
</evidence>
<evidence type="ECO:0000256" key="5">
    <source>
        <dbReference type="ARBA" id="ARBA00023001"/>
    </source>
</evidence>
<evidence type="ECO:0000256" key="6">
    <source>
        <dbReference type="ARBA" id="ARBA00023277"/>
    </source>
</evidence>
<evidence type="ECO:0000256" key="7">
    <source>
        <dbReference type="ARBA" id="ARBA00023295"/>
    </source>
</evidence>
<dbReference type="RefSeq" id="WP_345262826.1">
    <property type="nucleotide sequence ID" value="NZ_BAABIM010000001.1"/>
</dbReference>
<sequence>MTTLSSPLATPAPPTGEGVTFPPGFTWGAATAAFQIEGAAAEDGRTASIWDTFARAPGAVLGGDTGDVACDHYHRMPADVALMRELNLASYRFSTSWARVCPDGGSLNRSGTDFYERLVDELLAAGIRPWLTLYHWDLPQALEDRGGWLERDTAERFRDYAVALHGVLGDRVPVWTTLNEPFCSAFLGYTGGQHAPGRQEGVAGMVAGHHLLLAHGLTIEALRTAGTEADLGITLNMTVADPHDPEEPADRDAARRVDAQFNRFFLDPVLRGSYPADLLADTARLPWRGGGWLDVVRDGDLALVSQPLDVLGVNFYQGDAYAGRDVAVEPDGGVEHPARPTSSPFVGGGIVVPGRGLPRTSIGWEVEPSGLTRLLLRLREDYGAALPPLVITENGAAFHDVVDADGEVRDPARLAYVRDHLLALHAAMEQGVDVRGYYVWSLLDNYEWAYGYAQRFGVVHVDYDTQVRTPKASARWYAEVARTGIVPAGRD</sequence>
<reference evidence="12" key="1">
    <citation type="journal article" date="2019" name="Int. J. Syst. Evol. Microbiol.">
        <title>The Global Catalogue of Microorganisms (GCM) 10K type strain sequencing project: providing services to taxonomists for standard genome sequencing and annotation.</title>
        <authorList>
            <consortium name="The Broad Institute Genomics Platform"/>
            <consortium name="The Broad Institute Genome Sequencing Center for Infectious Disease"/>
            <person name="Wu L."/>
            <person name="Ma J."/>
        </authorList>
    </citation>
    <scope>NUCLEOTIDE SEQUENCE [LARGE SCALE GENOMIC DNA]</scope>
    <source>
        <strain evidence="12">JCM 18127</strain>
    </source>
</reference>
<feature type="active site" description="Nucleophile" evidence="9">
    <location>
        <position position="393"/>
    </location>
</feature>
<comment type="caution">
    <text evidence="11">The sequence shown here is derived from an EMBL/GenBank/DDBJ whole genome shotgun (WGS) entry which is preliminary data.</text>
</comment>
<comment type="similarity">
    <text evidence="2 10">Belongs to the glycosyl hydrolase 1 family.</text>
</comment>
<keyword evidence="8" id="KW-0624">Polysaccharide degradation</keyword>
<dbReference type="NCBIfam" id="TIGR03356">
    <property type="entry name" value="BGL"/>
    <property type="match status" value="1"/>
</dbReference>
<dbReference type="SUPFAM" id="SSF51445">
    <property type="entry name" value="(Trans)glycosidases"/>
    <property type="match status" value="1"/>
</dbReference>
<comment type="catalytic activity">
    <reaction evidence="1 10">
        <text>Hydrolysis of terminal, non-reducing beta-D-glucosyl residues with release of beta-D-glucose.</text>
        <dbReference type="EC" id="3.2.1.21"/>
    </reaction>
</comment>
<dbReference type="PANTHER" id="PTHR10353">
    <property type="entry name" value="GLYCOSYL HYDROLASE"/>
    <property type="match status" value="1"/>
</dbReference>
<dbReference type="PRINTS" id="PR00131">
    <property type="entry name" value="GLHYDRLASE1"/>
</dbReference>
<evidence type="ECO:0000256" key="8">
    <source>
        <dbReference type="ARBA" id="ARBA00023326"/>
    </source>
</evidence>
<protein>
    <recommendedName>
        <fullName evidence="3 10">Beta-glucosidase</fullName>
        <ecNumber evidence="3 10">3.2.1.21</ecNumber>
    </recommendedName>
</protein>
<name>A0ABP8VVD7_9ACTN</name>
<evidence type="ECO:0000256" key="3">
    <source>
        <dbReference type="ARBA" id="ARBA00012744"/>
    </source>
</evidence>
<dbReference type="Gene3D" id="3.20.20.80">
    <property type="entry name" value="Glycosidases"/>
    <property type="match status" value="1"/>
</dbReference>
<dbReference type="InterPro" id="IPR001360">
    <property type="entry name" value="Glyco_hydro_1"/>
</dbReference>